<organism evidence="1 9">
    <name type="scientific">Bacteroides caccae</name>
    <dbReference type="NCBI Taxonomy" id="47678"/>
    <lineage>
        <taxon>Bacteria</taxon>
        <taxon>Pseudomonadati</taxon>
        <taxon>Bacteroidota</taxon>
        <taxon>Bacteroidia</taxon>
        <taxon>Bacteroidales</taxon>
        <taxon>Bacteroidaceae</taxon>
        <taxon>Bacteroides</taxon>
    </lineage>
</organism>
<dbReference type="Proteomes" id="UP000491168">
    <property type="component" value="Unassembled WGS sequence"/>
</dbReference>
<evidence type="ECO:0000313" key="9">
    <source>
        <dbReference type="Proteomes" id="UP000095725"/>
    </source>
</evidence>
<dbReference type="EMBL" id="VVYF01000024">
    <property type="protein sequence ID" value="KAA5487092.1"/>
    <property type="molecule type" value="Genomic_DNA"/>
</dbReference>
<reference evidence="13 14" key="3">
    <citation type="journal article" date="2019" name="Nat. Med.">
        <title>A library of human gut bacterial isolates paired with longitudinal multiomics data enables mechanistic microbiome research.</title>
        <authorList>
            <person name="Poyet M."/>
            <person name="Groussin M."/>
            <person name="Gibbons S.M."/>
            <person name="Avila-Pacheco J."/>
            <person name="Jiang X."/>
            <person name="Kearney S.M."/>
            <person name="Perrotta A.R."/>
            <person name="Berdy B."/>
            <person name="Zhao S."/>
            <person name="Lieberman T.D."/>
            <person name="Swanson P.K."/>
            <person name="Smith M."/>
            <person name="Roesemann S."/>
            <person name="Alexander J.E."/>
            <person name="Rich S.A."/>
            <person name="Livny J."/>
            <person name="Vlamakis H."/>
            <person name="Clish C."/>
            <person name="Bullock K."/>
            <person name="Deik A."/>
            <person name="Scott J."/>
            <person name="Pierce K.A."/>
            <person name="Xavier R.J."/>
            <person name="Alm E.J."/>
        </authorList>
    </citation>
    <scope>NUCLEOTIDE SEQUENCE [LARGE SCALE GENOMIC DNA]</scope>
    <source>
        <strain evidence="4 14">BIOML-A21</strain>
        <strain evidence="3 13">BIOML-A25</strain>
    </source>
</reference>
<dbReference type="Proteomes" id="UP000095657">
    <property type="component" value="Unassembled WGS sequence"/>
</dbReference>
<evidence type="ECO:0000313" key="4">
    <source>
        <dbReference type="EMBL" id="KAA5487092.1"/>
    </source>
</evidence>
<dbReference type="Proteomes" id="UP000427825">
    <property type="component" value="Unassembled WGS sequence"/>
</dbReference>
<evidence type="ECO:0000313" key="5">
    <source>
        <dbReference type="EMBL" id="RGR67746.1"/>
    </source>
</evidence>
<evidence type="ECO:0000313" key="11">
    <source>
        <dbReference type="Proteomes" id="UP000284431"/>
    </source>
</evidence>
<dbReference type="STRING" id="47678.ERS852494_04086"/>
<gene>
    <name evidence="7" type="ORF">DW794_18105</name>
    <name evidence="5" type="ORF">DWY26_17600</name>
    <name evidence="6" type="ORF">DXA49_19960</name>
    <name evidence="2" type="ORF">ERS852494_04086</name>
    <name evidence="1" type="ORF">ERS852558_01867</name>
    <name evidence="4" type="ORF">F2Y35_20230</name>
    <name evidence="3" type="ORF">F2Y39_20765</name>
</gene>
<dbReference type="EMBL" id="VVYJ01000017">
    <property type="protein sequence ID" value="KAA5471513.1"/>
    <property type="molecule type" value="Genomic_DNA"/>
</dbReference>
<evidence type="ECO:0000313" key="10">
    <source>
        <dbReference type="Proteomes" id="UP000284205"/>
    </source>
</evidence>
<dbReference type="Proteomes" id="UP000095725">
    <property type="component" value="Unassembled WGS sequence"/>
</dbReference>
<evidence type="ECO:0000313" key="1">
    <source>
        <dbReference type="EMBL" id="CUQ11104.1"/>
    </source>
</evidence>
<evidence type="ECO:0000313" key="6">
    <source>
        <dbReference type="EMBL" id="RGY22121.1"/>
    </source>
</evidence>
<dbReference type="EMBL" id="QRUO01000020">
    <property type="protein sequence ID" value="RGR67746.1"/>
    <property type="molecule type" value="Genomic_DNA"/>
</dbReference>
<name>A0A174TLS3_9BACE</name>
<dbReference type="EMBL" id="CZBL01000006">
    <property type="protein sequence ID" value="CUQ11104.1"/>
    <property type="molecule type" value="Genomic_DNA"/>
</dbReference>
<evidence type="ECO:0000313" key="13">
    <source>
        <dbReference type="Proteomes" id="UP000427825"/>
    </source>
</evidence>
<dbReference type="Proteomes" id="UP000284689">
    <property type="component" value="Unassembled WGS sequence"/>
</dbReference>
<dbReference type="AlphaFoldDB" id="A0A174TLS3"/>
<evidence type="ECO:0000313" key="8">
    <source>
        <dbReference type="Proteomes" id="UP000095657"/>
    </source>
</evidence>
<reference evidence="10 11" key="2">
    <citation type="submission" date="2018-08" db="EMBL/GenBank/DDBJ databases">
        <title>A genome reference for cultivated species of the human gut microbiota.</title>
        <authorList>
            <person name="Zou Y."/>
            <person name="Xue W."/>
            <person name="Luo G."/>
        </authorList>
    </citation>
    <scope>NUCLEOTIDE SEQUENCE [LARGE SCALE GENOMIC DNA]</scope>
    <source>
        <strain evidence="5 10">AF24-29LB</strain>
        <strain evidence="7 12">AM31-16AC</strain>
        <strain evidence="6 11">OF02-6LB</strain>
    </source>
</reference>
<dbReference type="EMBL" id="CZAI01000013">
    <property type="protein sequence ID" value="CUQ14439.1"/>
    <property type="molecule type" value="Genomic_DNA"/>
</dbReference>
<proteinExistence type="predicted"/>
<evidence type="ECO:0000313" key="12">
    <source>
        <dbReference type="Proteomes" id="UP000284689"/>
    </source>
</evidence>
<accession>A0A174TLS3</accession>
<evidence type="ECO:0000313" key="3">
    <source>
        <dbReference type="EMBL" id="KAA5471513.1"/>
    </source>
</evidence>
<reference evidence="8 9" key="1">
    <citation type="submission" date="2015-09" db="EMBL/GenBank/DDBJ databases">
        <authorList>
            <consortium name="Pathogen Informatics"/>
        </authorList>
    </citation>
    <scope>NUCLEOTIDE SEQUENCE [LARGE SCALE GENOMIC DNA]</scope>
    <source>
        <strain evidence="2 8">2789STDY5834880</strain>
        <strain evidence="1 9">2789STDY5834946</strain>
    </source>
</reference>
<evidence type="ECO:0000313" key="14">
    <source>
        <dbReference type="Proteomes" id="UP000491168"/>
    </source>
</evidence>
<evidence type="ECO:0000313" key="7">
    <source>
        <dbReference type="EMBL" id="RHD44088.1"/>
    </source>
</evidence>
<dbReference type="Proteomes" id="UP000284431">
    <property type="component" value="Unassembled WGS sequence"/>
</dbReference>
<dbReference type="Proteomes" id="UP000284205">
    <property type="component" value="Unassembled WGS sequence"/>
</dbReference>
<dbReference type="EMBL" id="QSCS01000042">
    <property type="protein sequence ID" value="RGY22121.1"/>
    <property type="molecule type" value="Genomic_DNA"/>
</dbReference>
<evidence type="ECO:0000313" key="2">
    <source>
        <dbReference type="EMBL" id="CUQ14439.1"/>
    </source>
</evidence>
<dbReference type="EMBL" id="QSJD01000038">
    <property type="protein sequence ID" value="RHD44088.1"/>
    <property type="molecule type" value="Genomic_DNA"/>
</dbReference>
<protein>
    <submittedName>
        <fullName evidence="1">Uncharacterized protein</fullName>
    </submittedName>
</protein>
<sequence length="63" mass="7427">MKIPGSYCFRGFSFYIPGKLQFLTGEQFLDREEKEVRLRNKKGNFMLNEVPFFISNLKVNLSC</sequence>